<dbReference type="AlphaFoldDB" id="A0A7C3KCA0"/>
<gene>
    <name evidence="1" type="ORF">ENR64_02155</name>
</gene>
<evidence type="ECO:0008006" key="2">
    <source>
        <dbReference type="Google" id="ProtNLM"/>
    </source>
</evidence>
<comment type="caution">
    <text evidence="1">The sequence shown here is derived from an EMBL/GenBank/DDBJ whole genome shotgun (WGS) entry which is preliminary data.</text>
</comment>
<evidence type="ECO:0000313" key="1">
    <source>
        <dbReference type="EMBL" id="HFM96568.1"/>
    </source>
</evidence>
<dbReference type="EMBL" id="DSRU01000033">
    <property type="protein sequence ID" value="HFM96568.1"/>
    <property type="molecule type" value="Genomic_DNA"/>
</dbReference>
<dbReference type="InterPro" id="IPR013078">
    <property type="entry name" value="His_Pase_superF_clade-1"/>
</dbReference>
<protein>
    <recommendedName>
        <fullName evidence="2">Histidine phosphatase family protein</fullName>
    </recommendedName>
</protein>
<reference evidence="1" key="1">
    <citation type="journal article" date="2020" name="mSystems">
        <title>Genome- and Community-Level Interaction Insights into Carbon Utilization and Element Cycling Functions of Hydrothermarchaeota in Hydrothermal Sediment.</title>
        <authorList>
            <person name="Zhou Z."/>
            <person name="Liu Y."/>
            <person name="Xu W."/>
            <person name="Pan J."/>
            <person name="Luo Z.H."/>
            <person name="Li M."/>
        </authorList>
    </citation>
    <scope>NUCLEOTIDE SEQUENCE [LARGE SCALE GENOMIC DNA]</scope>
    <source>
        <strain evidence="1">SpSt-418</strain>
    </source>
</reference>
<proteinExistence type="predicted"/>
<sequence>MVVIGFACLPQQSQPTLQAQTSIPTPTPLPGLPANPVGYVAVMRHAIAPGTGDPGNFRLGDCQTQRNLSETGRQQARRLGQLLRDRQVPVTRVLSSQWCRCLETARLLDLGQVEPFPILTAILILKHLY</sequence>
<dbReference type="Pfam" id="PF00300">
    <property type="entry name" value="His_Phos_1"/>
    <property type="match status" value="1"/>
</dbReference>
<dbReference type="Gene3D" id="3.40.50.1240">
    <property type="entry name" value="Phosphoglycerate mutase-like"/>
    <property type="match status" value="1"/>
</dbReference>
<dbReference type="CDD" id="cd07040">
    <property type="entry name" value="HP"/>
    <property type="match status" value="1"/>
</dbReference>
<accession>A0A7C3KCA0</accession>
<organism evidence="1">
    <name type="scientific">Oscillatoriales cyanobacterium SpSt-418</name>
    <dbReference type="NCBI Taxonomy" id="2282169"/>
    <lineage>
        <taxon>Bacteria</taxon>
        <taxon>Bacillati</taxon>
        <taxon>Cyanobacteriota</taxon>
        <taxon>Cyanophyceae</taxon>
        <taxon>Oscillatoriophycideae</taxon>
        <taxon>Oscillatoriales</taxon>
    </lineage>
</organism>
<dbReference type="SUPFAM" id="SSF53254">
    <property type="entry name" value="Phosphoglycerate mutase-like"/>
    <property type="match status" value="1"/>
</dbReference>
<name>A0A7C3KCA0_9CYAN</name>
<dbReference type="InterPro" id="IPR029033">
    <property type="entry name" value="His_PPase_superfam"/>
</dbReference>